<dbReference type="InterPro" id="IPR013632">
    <property type="entry name" value="Rad51_C"/>
</dbReference>
<dbReference type="Proteomes" id="UP000267029">
    <property type="component" value="Unassembled WGS sequence"/>
</dbReference>
<dbReference type="Gene3D" id="3.40.50.300">
    <property type="entry name" value="P-loop containing nucleotide triphosphate hydrolases"/>
    <property type="match status" value="1"/>
</dbReference>
<dbReference type="GO" id="GO:0005524">
    <property type="term" value="F:ATP binding"/>
    <property type="evidence" value="ECO:0007669"/>
    <property type="project" value="InterPro"/>
</dbReference>
<name>A0A158QRY9_MESCO</name>
<dbReference type="GO" id="GO:0003697">
    <property type="term" value="F:single-stranded DNA binding"/>
    <property type="evidence" value="ECO:0007669"/>
    <property type="project" value="TreeGrafter"/>
</dbReference>
<reference evidence="4 5" key="1">
    <citation type="submission" date="2018-10" db="EMBL/GenBank/DDBJ databases">
        <authorList>
            <consortium name="Pathogen Informatics"/>
        </authorList>
    </citation>
    <scope>NUCLEOTIDE SEQUENCE [LARGE SCALE GENOMIC DNA]</scope>
</reference>
<evidence type="ECO:0000256" key="1">
    <source>
        <dbReference type="ARBA" id="ARBA00004123"/>
    </source>
</evidence>
<accession>A0A158QRY9</accession>
<dbReference type="GO" id="GO:0000400">
    <property type="term" value="F:four-way junction DNA binding"/>
    <property type="evidence" value="ECO:0007669"/>
    <property type="project" value="TreeGrafter"/>
</dbReference>
<dbReference type="InterPro" id="IPR027417">
    <property type="entry name" value="P-loop_NTPase"/>
</dbReference>
<evidence type="ECO:0000313" key="5">
    <source>
        <dbReference type="Proteomes" id="UP000267029"/>
    </source>
</evidence>
<dbReference type="GO" id="GO:0140664">
    <property type="term" value="F:ATP-dependent DNA damage sensor activity"/>
    <property type="evidence" value="ECO:0007669"/>
    <property type="project" value="InterPro"/>
</dbReference>
<dbReference type="InterPro" id="IPR020588">
    <property type="entry name" value="RecA_ATP-bd"/>
</dbReference>
<dbReference type="GO" id="GO:0005815">
    <property type="term" value="C:microtubule organizing center"/>
    <property type="evidence" value="ECO:0007669"/>
    <property type="project" value="TreeGrafter"/>
</dbReference>
<comment type="subcellular location">
    <subcellularLocation>
        <location evidence="1">Nucleus</location>
    </subcellularLocation>
</comment>
<sequence>MLGEASSKKEIPETPHALLKRLQHSALLGQPLLPLILHNNNNIDFLCVGHQRGSTRRQATFWESSPSVASPSSIFASKSLHTVQRLVLKQWAPRAINGSDLLKECLANRCFLSTGIDQFDSLLSGGCLTGEITEVFGPSAVGKSQICHFIAAATSSHRLMQADALTTALVESKGSTVLYLDTKGDFCASRIRQLVCSLLRRRFGLANTNALERSTDHCLSRVWCRLVPGVQQLMDALVETRLCVATAALLEKTAKTVRLTNEEATFYSNLRLVIVDCIASPFVPFTSAFPNESKLFRIEMPTFQLRSVATELRRISADFHIAVLVTNNVRYGVDVPRPCLGEFWSSVPRVSIYMHSDEHRSPSRACVEVKRDLRYNCGLEAQSNSAYCVIDFRDSWEDLQH</sequence>
<dbReference type="PANTHER" id="PTHR46457:SF1">
    <property type="entry name" value="DNA REPAIR PROTEIN RAD51 HOMOLOG 4"/>
    <property type="match status" value="1"/>
</dbReference>
<dbReference type="PROSITE" id="PS50162">
    <property type="entry name" value="RECA_2"/>
    <property type="match status" value="1"/>
</dbReference>
<dbReference type="GO" id="GO:0007131">
    <property type="term" value="P:reciprocal meiotic recombination"/>
    <property type="evidence" value="ECO:0007669"/>
    <property type="project" value="TreeGrafter"/>
</dbReference>
<dbReference type="GO" id="GO:0000723">
    <property type="term" value="P:telomere maintenance"/>
    <property type="evidence" value="ECO:0007669"/>
    <property type="project" value="TreeGrafter"/>
</dbReference>
<dbReference type="GO" id="GO:0000724">
    <property type="term" value="P:double-strand break repair via homologous recombination"/>
    <property type="evidence" value="ECO:0007669"/>
    <property type="project" value="TreeGrafter"/>
</dbReference>
<dbReference type="AlphaFoldDB" id="A0A158QRY9"/>
<dbReference type="Pfam" id="PF08423">
    <property type="entry name" value="Rad51"/>
    <property type="match status" value="1"/>
</dbReference>
<dbReference type="STRING" id="53468.A0A158QRY9"/>
<dbReference type="PANTHER" id="PTHR46457">
    <property type="entry name" value="DNA REPAIR PROTEIN RAD51 HOMOLOG 4"/>
    <property type="match status" value="1"/>
</dbReference>
<dbReference type="GO" id="GO:0005657">
    <property type="term" value="C:replication fork"/>
    <property type="evidence" value="ECO:0007669"/>
    <property type="project" value="TreeGrafter"/>
</dbReference>
<dbReference type="InterPro" id="IPR051988">
    <property type="entry name" value="HRR_RAD51_Paralog"/>
</dbReference>
<dbReference type="OrthoDB" id="336321at2759"/>
<organism evidence="4 5">
    <name type="scientific">Mesocestoides corti</name>
    <name type="common">Flatworm</name>
    <dbReference type="NCBI Taxonomy" id="53468"/>
    <lineage>
        <taxon>Eukaryota</taxon>
        <taxon>Metazoa</taxon>
        <taxon>Spiralia</taxon>
        <taxon>Lophotrochozoa</taxon>
        <taxon>Platyhelminthes</taxon>
        <taxon>Cestoda</taxon>
        <taxon>Eucestoda</taxon>
        <taxon>Cyclophyllidea</taxon>
        <taxon>Mesocestoididae</taxon>
        <taxon>Mesocestoides</taxon>
    </lineage>
</organism>
<keyword evidence="5" id="KW-1185">Reference proteome</keyword>
<proteinExistence type="predicted"/>
<evidence type="ECO:0000313" key="4">
    <source>
        <dbReference type="EMBL" id="VDD74020.1"/>
    </source>
</evidence>
<feature type="domain" description="RecA family profile 1" evidence="3">
    <location>
        <begin position="108"/>
        <end position="329"/>
    </location>
</feature>
<gene>
    <name evidence="4" type="ORF">MCOS_LOCUS23</name>
</gene>
<dbReference type="GO" id="GO:0033063">
    <property type="term" value="C:Rad51B-Rad51C-Rad51D-XRCC2 complex"/>
    <property type="evidence" value="ECO:0007669"/>
    <property type="project" value="TreeGrafter"/>
</dbReference>
<evidence type="ECO:0000259" key="3">
    <source>
        <dbReference type="PROSITE" id="PS50162"/>
    </source>
</evidence>
<dbReference type="EMBL" id="UXSR01000001">
    <property type="protein sequence ID" value="VDD74020.1"/>
    <property type="molecule type" value="Genomic_DNA"/>
</dbReference>
<protein>
    <recommendedName>
        <fullName evidence="3">RecA family profile 1 domain-containing protein</fullName>
    </recommendedName>
</protein>
<dbReference type="GO" id="GO:0042148">
    <property type="term" value="P:DNA strand invasion"/>
    <property type="evidence" value="ECO:0007669"/>
    <property type="project" value="TreeGrafter"/>
</dbReference>
<keyword evidence="2" id="KW-0539">Nucleus</keyword>
<dbReference type="SUPFAM" id="SSF52540">
    <property type="entry name" value="P-loop containing nucleoside triphosphate hydrolases"/>
    <property type="match status" value="1"/>
</dbReference>
<evidence type="ECO:0000256" key="2">
    <source>
        <dbReference type="ARBA" id="ARBA00023242"/>
    </source>
</evidence>